<gene>
    <name evidence="2" type="ORF">MNBD_NITROSPINAE03-987</name>
</gene>
<dbReference type="AlphaFoldDB" id="A0A3B1C7W5"/>
<accession>A0A3B1C7W5</accession>
<feature type="domain" description="GHMP kinase N-terminal" evidence="1">
    <location>
        <begin position="61"/>
        <end position="128"/>
    </location>
</feature>
<dbReference type="Pfam" id="PF00288">
    <property type="entry name" value="GHMP_kinases_N"/>
    <property type="match status" value="1"/>
</dbReference>
<name>A0A3B1C7W5_9ZZZZ</name>
<evidence type="ECO:0000313" key="2">
    <source>
        <dbReference type="EMBL" id="VAX19998.1"/>
    </source>
</evidence>
<dbReference type="InterPro" id="IPR006204">
    <property type="entry name" value="GHMP_kinase_N_dom"/>
</dbReference>
<dbReference type="SUPFAM" id="SSF54211">
    <property type="entry name" value="Ribosomal protein S5 domain 2-like"/>
    <property type="match status" value="1"/>
</dbReference>
<sequence>MNGDSDSVVIRAPARLHLGLVKINRQSEYIAAGFSLEEPFCELEVKRSSAFRVYGQDTDRIKTAIKDICAYTGSPLKFSARLTAPLPFHCGLGSGTRHALCAAKAVCLLENKKISAVKLAGLTGRGARSMMGAVLFSKGGFALDIKGEILRLPAPRQ</sequence>
<dbReference type="GO" id="GO:0005524">
    <property type="term" value="F:ATP binding"/>
    <property type="evidence" value="ECO:0007669"/>
    <property type="project" value="InterPro"/>
</dbReference>
<dbReference type="InterPro" id="IPR014721">
    <property type="entry name" value="Ribsml_uS5_D2-typ_fold_subgr"/>
</dbReference>
<organism evidence="2">
    <name type="scientific">hydrothermal vent metagenome</name>
    <dbReference type="NCBI Taxonomy" id="652676"/>
    <lineage>
        <taxon>unclassified sequences</taxon>
        <taxon>metagenomes</taxon>
        <taxon>ecological metagenomes</taxon>
    </lineage>
</organism>
<dbReference type="EMBL" id="UOGB01000167">
    <property type="protein sequence ID" value="VAX19998.1"/>
    <property type="molecule type" value="Genomic_DNA"/>
</dbReference>
<feature type="non-terminal residue" evidence="2">
    <location>
        <position position="157"/>
    </location>
</feature>
<dbReference type="InterPro" id="IPR020568">
    <property type="entry name" value="Ribosomal_Su5_D2-typ_SF"/>
</dbReference>
<dbReference type="Gene3D" id="3.30.230.10">
    <property type="match status" value="1"/>
</dbReference>
<reference evidence="2" key="1">
    <citation type="submission" date="2018-06" db="EMBL/GenBank/DDBJ databases">
        <authorList>
            <person name="Zhirakovskaya E."/>
        </authorList>
    </citation>
    <scope>NUCLEOTIDE SEQUENCE</scope>
</reference>
<protein>
    <recommendedName>
        <fullName evidence="1">GHMP kinase N-terminal domain-containing protein</fullName>
    </recommendedName>
</protein>
<proteinExistence type="predicted"/>
<evidence type="ECO:0000259" key="1">
    <source>
        <dbReference type="Pfam" id="PF00288"/>
    </source>
</evidence>